<gene>
    <name evidence="2" type="ORF">CYCCA115_LOCUS20937</name>
</gene>
<dbReference type="Proteomes" id="UP001295423">
    <property type="component" value="Unassembled WGS sequence"/>
</dbReference>
<evidence type="ECO:0000313" key="2">
    <source>
        <dbReference type="EMBL" id="CAJ1965077.1"/>
    </source>
</evidence>
<evidence type="ECO:0000256" key="1">
    <source>
        <dbReference type="SAM" id="MobiDB-lite"/>
    </source>
</evidence>
<keyword evidence="3" id="KW-1185">Reference proteome</keyword>
<accession>A0AAD2G6Y2</accession>
<name>A0AAD2G6Y2_9STRA</name>
<sequence length="427" mass="47940">MSKSSGGQFSNVSSANTPTTPFEGIFDEKMTNNDTNRDDSLLTGHFQTDLTNLPDITSVILGDQHSLGHSSLNTNDYHTVPSDRQQIVAPGVTMVPMDTGTTSPKHELKQRTLEKIQRDYYVTWARGGNDKDKYTSAYISPFTSEIFLSGELINHQVGSKDNLVWYQNKEDAQDAAVARALDCFELRERSQRPFGLRVKEAPYEMDCGPPLPALVPAEARRFGLVHNKPHNVNTVPPGFSADLSSMSSGHHHQDTKRTATAATPKMRDRNTHPISTLAEFYRKSDFFEQQHRGTTLTKANFVTWSDGLDHVRRFTGALVCPIYGEIFLSGNWTHHEDDCHETNDGLVWYSSKKKAEGAAAAVAHDCYSLRYQLSTDTAIDEVRFCIEDPYEKSPRSETDIARLVPPEYWIDIQKLQESSRSGYTVVL</sequence>
<protein>
    <submittedName>
        <fullName evidence="2">Uncharacterized protein</fullName>
    </submittedName>
</protein>
<comment type="caution">
    <text evidence="2">The sequence shown here is derived from an EMBL/GenBank/DDBJ whole genome shotgun (WGS) entry which is preliminary data.</text>
</comment>
<reference evidence="2" key="1">
    <citation type="submission" date="2023-08" db="EMBL/GenBank/DDBJ databases">
        <authorList>
            <person name="Audoor S."/>
            <person name="Bilcke G."/>
        </authorList>
    </citation>
    <scope>NUCLEOTIDE SEQUENCE</scope>
</reference>
<feature type="region of interest" description="Disordered" evidence="1">
    <location>
        <begin position="1"/>
        <end position="38"/>
    </location>
</feature>
<organism evidence="2 3">
    <name type="scientific">Cylindrotheca closterium</name>
    <dbReference type="NCBI Taxonomy" id="2856"/>
    <lineage>
        <taxon>Eukaryota</taxon>
        <taxon>Sar</taxon>
        <taxon>Stramenopiles</taxon>
        <taxon>Ochrophyta</taxon>
        <taxon>Bacillariophyta</taxon>
        <taxon>Bacillariophyceae</taxon>
        <taxon>Bacillariophycidae</taxon>
        <taxon>Bacillariales</taxon>
        <taxon>Bacillariaceae</taxon>
        <taxon>Cylindrotheca</taxon>
    </lineage>
</organism>
<proteinExistence type="predicted"/>
<dbReference type="AlphaFoldDB" id="A0AAD2G6Y2"/>
<evidence type="ECO:0000313" key="3">
    <source>
        <dbReference type="Proteomes" id="UP001295423"/>
    </source>
</evidence>
<dbReference type="EMBL" id="CAKOGP040002202">
    <property type="protein sequence ID" value="CAJ1965077.1"/>
    <property type="molecule type" value="Genomic_DNA"/>
</dbReference>
<feature type="compositionally biased region" description="Polar residues" evidence="1">
    <location>
        <begin position="1"/>
        <end position="20"/>
    </location>
</feature>
<feature type="compositionally biased region" description="Basic and acidic residues" evidence="1">
    <location>
        <begin position="26"/>
        <end position="38"/>
    </location>
</feature>